<protein>
    <submittedName>
        <fullName evidence="1">Uncharacterized protein</fullName>
    </submittedName>
</protein>
<evidence type="ECO:0000313" key="2">
    <source>
        <dbReference type="Proteomes" id="UP000617634"/>
    </source>
</evidence>
<dbReference type="RefSeq" id="WP_197163243.1">
    <property type="nucleotide sequence ID" value="NZ_JADZGI010000001.1"/>
</dbReference>
<dbReference type="EMBL" id="JADZGI010000001">
    <property type="protein sequence ID" value="MBH0113202.1"/>
    <property type="molecule type" value="Genomic_DNA"/>
</dbReference>
<comment type="caution">
    <text evidence="1">The sequence shown here is derived from an EMBL/GenBank/DDBJ whole genome shotgun (WGS) entry which is preliminary data.</text>
</comment>
<accession>A0A931HBX9</accession>
<reference evidence="1" key="1">
    <citation type="submission" date="2020-11" db="EMBL/GenBank/DDBJ databases">
        <title>Novosphingobium aureum sp. nov., a marine bacterium isolated from sediment of a salt flat.</title>
        <authorList>
            <person name="Yoo Y."/>
            <person name="Kim J.-J."/>
        </authorList>
    </citation>
    <scope>NUCLEOTIDE SEQUENCE</scope>
    <source>
        <strain evidence="1">YJ-S2-02</strain>
    </source>
</reference>
<name>A0A931HBX9_9SPHN</name>
<proteinExistence type="predicted"/>
<gene>
    <name evidence="1" type="ORF">I5E68_09615</name>
</gene>
<evidence type="ECO:0000313" key="1">
    <source>
        <dbReference type="EMBL" id="MBH0113202.1"/>
    </source>
</evidence>
<keyword evidence="2" id="KW-1185">Reference proteome</keyword>
<organism evidence="1 2">
    <name type="scientific">Novosphingobium aureum</name>
    <dbReference type="NCBI Taxonomy" id="2792964"/>
    <lineage>
        <taxon>Bacteria</taxon>
        <taxon>Pseudomonadati</taxon>
        <taxon>Pseudomonadota</taxon>
        <taxon>Alphaproteobacteria</taxon>
        <taxon>Sphingomonadales</taxon>
        <taxon>Sphingomonadaceae</taxon>
        <taxon>Novosphingobium</taxon>
    </lineage>
</organism>
<sequence length="237" mass="25708">MPEPIKYVITWGKAAKATKANYTSEPKTIWALPEGQRCDAVKDIFRQASEKYLEAVKSDDAKSAQQWSVTAINAISGLFPDTKDPAHRLIISLIAASVAARSGSNDHILLRPGARVPGTKSGLNIAIMAAAGVAAVWFLENKGMSKNAARKAVASILSKNGLSRRRGEYGEPKPLTASAIRAWEEKPDHYPLVLTIAPGYHETLEREASARGLLSTEEALTFLREQAAVHLPTMFAF</sequence>
<dbReference type="AlphaFoldDB" id="A0A931HBX9"/>
<dbReference type="Proteomes" id="UP000617634">
    <property type="component" value="Unassembled WGS sequence"/>
</dbReference>